<protein>
    <submittedName>
        <fullName evidence="1">Cation efflux family-domain-containing protein</fullName>
    </submittedName>
</protein>
<comment type="caution">
    <text evidence="1">The sequence shown here is derived from an EMBL/GenBank/DDBJ whole genome shotgun (WGS) entry which is preliminary data.</text>
</comment>
<dbReference type="EMBL" id="MU970155">
    <property type="protein sequence ID" value="KAK9319898.1"/>
    <property type="molecule type" value="Genomic_DNA"/>
</dbReference>
<dbReference type="Proteomes" id="UP001489719">
    <property type="component" value="Unassembled WGS sequence"/>
</dbReference>
<keyword evidence="2" id="KW-1185">Reference proteome</keyword>
<sequence length="626" mass="68704">MGSYSPSPRSKRREKRVSLYDISPEFLLPNPVSLVPNHSNDSNAYSSTTHPAPNIAPMSISSTSATITATMLPPLLPANGNRFADITNSNSRSRSPSPSRGRRSSFAFPPPPSIAISSSPYKSNIYSSSRESLEQTAIDENSTTVTASRAPSPIRHSMRPKVNAAGNGMLGADALAITLNAFDFDGVTLDDGSNTATDRTTEQNGQPMPVNVTPPRSTSPVKVPRKPFNFQSTVASRSPVNKPNQRRGHKYKHSSVSMNFFLEPPPRPPPVVPAHFPVPTHKDAIQSMSRDQKIQLGWCSVHFLVGLQLWFISYESTVLMALSHIIFYDAFAATLSVLVDVLSNFEIWKNSSIRHPFGLQRAEILAGFASTVGLLFMGIDIGSHLCENFMKHVITESSPHDHESERFYARGTPIVVVLAVMATIVSSIVFKNHERIGTAVQFSYIRKLKYGLNNPLYLATLSSCIVLLSLPLWTSEPWYSTIDNLLAVVIAFAMCFVGWMTAITLGRMLLMGFNGRCAQIILNEIQGDSEVKSVEDSRMWQVHYGLFIINIKLRLHGSTADETRVRANVNRIIGDVLKANLGAETMANSKSTGFTTSVNGSPTVNAVKFMGKTGIQWESTIDIDRS</sequence>
<reference evidence="2" key="1">
    <citation type="journal article" date="2024" name="Front. Bioeng. Biotechnol.">
        <title>Genome-scale model development and genomic sequencing of the oleaginous clade Lipomyces.</title>
        <authorList>
            <person name="Czajka J.J."/>
            <person name="Han Y."/>
            <person name="Kim J."/>
            <person name="Mondo S.J."/>
            <person name="Hofstad B.A."/>
            <person name="Robles A."/>
            <person name="Haridas S."/>
            <person name="Riley R."/>
            <person name="LaButti K."/>
            <person name="Pangilinan J."/>
            <person name="Andreopoulos W."/>
            <person name="Lipzen A."/>
            <person name="Yan J."/>
            <person name="Wang M."/>
            <person name="Ng V."/>
            <person name="Grigoriev I.V."/>
            <person name="Spatafora J.W."/>
            <person name="Magnuson J.K."/>
            <person name="Baker S.E."/>
            <person name="Pomraning K.R."/>
        </authorList>
    </citation>
    <scope>NUCLEOTIDE SEQUENCE [LARGE SCALE GENOMIC DNA]</scope>
    <source>
        <strain evidence="2">CBS 10300</strain>
    </source>
</reference>
<name>A0ACC3TIE9_9ASCO</name>
<organism evidence="1 2">
    <name type="scientific">Lipomyces orientalis</name>
    <dbReference type="NCBI Taxonomy" id="1233043"/>
    <lineage>
        <taxon>Eukaryota</taxon>
        <taxon>Fungi</taxon>
        <taxon>Dikarya</taxon>
        <taxon>Ascomycota</taxon>
        <taxon>Saccharomycotina</taxon>
        <taxon>Lipomycetes</taxon>
        <taxon>Lipomycetales</taxon>
        <taxon>Lipomycetaceae</taxon>
        <taxon>Lipomyces</taxon>
    </lineage>
</organism>
<proteinExistence type="predicted"/>
<evidence type="ECO:0000313" key="2">
    <source>
        <dbReference type="Proteomes" id="UP001489719"/>
    </source>
</evidence>
<accession>A0ACC3TIE9</accession>
<evidence type="ECO:0000313" key="1">
    <source>
        <dbReference type="EMBL" id="KAK9319898.1"/>
    </source>
</evidence>
<gene>
    <name evidence="1" type="ORF">V1517DRAFT_331059</name>
</gene>